<keyword evidence="4" id="KW-1003">Cell membrane</keyword>
<dbReference type="GO" id="GO:0005886">
    <property type="term" value="C:plasma membrane"/>
    <property type="evidence" value="ECO:0007669"/>
    <property type="project" value="UniProtKB-SubCell"/>
</dbReference>
<keyword evidence="10 17" id="KW-1133">Transmembrane helix</keyword>
<dbReference type="PANTHER" id="PTHR23277">
    <property type="entry name" value="NECTIN-RELATED"/>
    <property type="match status" value="1"/>
</dbReference>
<keyword evidence="8" id="KW-0130">Cell adhesion</keyword>
<dbReference type="Proteomes" id="UP000515150">
    <property type="component" value="Chromosome 14"/>
</dbReference>
<evidence type="ECO:0000256" key="13">
    <source>
        <dbReference type="ARBA" id="ARBA00023180"/>
    </source>
</evidence>
<reference evidence="21" key="1">
    <citation type="submission" date="2025-08" db="UniProtKB">
        <authorList>
            <consortium name="RefSeq"/>
        </authorList>
    </citation>
    <scope>IDENTIFICATION</scope>
</reference>
<feature type="domain" description="Ig-like" evidence="19">
    <location>
        <begin position="145"/>
        <end position="242"/>
    </location>
</feature>
<dbReference type="AlphaFoldDB" id="A0A6P7PSZ2"/>
<dbReference type="Pfam" id="PF13927">
    <property type="entry name" value="Ig_3"/>
    <property type="match status" value="1"/>
</dbReference>
<comment type="similarity">
    <text evidence="3">Belongs to the nectin family.</text>
</comment>
<gene>
    <name evidence="21" type="primary">nectin3b</name>
</gene>
<dbReference type="GeneID" id="114869555"/>
<dbReference type="Pfam" id="PF08205">
    <property type="entry name" value="C2-set_2"/>
    <property type="match status" value="1"/>
</dbReference>
<evidence type="ECO:0000256" key="11">
    <source>
        <dbReference type="ARBA" id="ARBA00023136"/>
    </source>
</evidence>
<keyword evidence="9" id="KW-0965">Cell junction</keyword>
<evidence type="ECO:0000256" key="16">
    <source>
        <dbReference type="SAM" id="MobiDB-lite"/>
    </source>
</evidence>
<feature type="domain" description="Ig-like" evidence="19">
    <location>
        <begin position="245"/>
        <end position="330"/>
    </location>
</feature>
<evidence type="ECO:0000313" key="21">
    <source>
        <dbReference type="RefSeq" id="XP_029029704.1"/>
    </source>
</evidence>
<evidence type="ECO:0000256" key="14">
    <source>
        <dbReference type="ARBA" id="ARBA00023319"/>
    </source>
</evidence>
<dbReference type="GO" id="GO:0007157">
    <property type="term" value="P:heterophilic cell-cell adhesion via plasma membrane cell adhesion molecules"/>
    <property type="evidence" value="ECO:0007669"/>
    <property type="project" value="TreeGrafter"/>
</dbReference>
<dbReference type="Pfam" id="PF07686">
    <property type="entry name" value="V-set"/>
    <property type="match status" value="1"/>
</dbReference>
<dbReference type="PROSITE" id="PS50835">
    <property type="entry name" value="IG_LIKE"/>
    <property type="match status" value="3"/>
</dbReference>
<accession>A0A6P7PSZ2</accession>
<evidence type="ECO:0000256" key="7">
    <source>
        <dbReference type="ARBA" id="ARBA00022737"/>
    </source>
</evidence>
<evidence type="ECO:0000256" key="17">
    <source>
        <dbReference type="SAM" id="Phobius"/>
    </source>
</evidence>
<keyword evidence="11 17" id="KW-0472">Membrane</keyword>
<name>A0A6P7PSZ2_BETSP</name>
<dbReference type="InterPro" id="IPR013783">
    <property type="entry name" value="Ig-like_fold"/>
</dbReference>
<keyword evidence="7" id="KW-0677">Repeat</keyword>
<evidence type="ECO:0000256" key="18">
    <source>
        <dbReference type="SAM" id="SignalP"/>
    </source>
</evidence>
<evidence type="ECO:0000256" key="2">
    <source>
        <dbReference type="ARBA" id="ARBA00004536"/>
    </source>
</evidence>
<keyword evidence="13" id="KW-0325">Glycoprotein</keyword>
<keyword evidence="6 18" id="KW-0732">Signal</keyword>
<dbReference type="FunFam" id="2.60.40.10:FF:000378">
    <property type="entry name" value="Nectin cell adhesion molecule 3"/>
    <property type="match status" value="1"/>
</dbReference>
<sequence length="465" mass="51131">MSAPSRRTRVGRRGGVALFHLLCGITGVWGSQVVVPQRVSAVLGKNVSLECRVEVGANLTLTQSSWERRLPSGSVTVAVYNPQFGISIPPEFKPRLRFRSPSPYDASIVLENVGFSDVGIYTCKVATFPLGNTQASTTVSVLVEPKIYVAAGSTALIDGGNETVVATCIAERARPPAEVSWESNLFGQSEVQLFDEANGTTSTQVRYLWQPTRHVQGQTLTCVVRHPALHGDFRIPYQLNVQFAPDISVVGYDGDWYVGREHVQMTCKANANPPAHHFRWIRLDGEMPEGVEIINSTLLFLRPLHRNDSGVYRCEVANDINLRSRDVRILIQDQSQAERSNSIAVAGAVMGAVLALFLITVFIIVIHSARKAPQPAFTDKVIDLPPTHKPPPPYSERAPAVPLGVHASQVAWLCQSRRAERAHAATDAPQPPTATRPGQQPSRLEWVSHQGGTERVYINHREHYV</sequence>
<feature type="signal peptide" evidence="18">
    <location>
        <begin position="1"/>
        <end position="30"/>
    </location>
</feature>
<organism evidence="20 21">
    <name type="scientific">Betta splendens</name>
    <name type="common">Siamese fighting fish</name>
    <dbReference type="NCBI Taxonomy" id="158456"/>
    <lineage>
        <taxon>Eukaryota</taxon>
        <taxon>Metazoa</taxon>
        <taxon>Chordata</taxon>
        <taxon>Craniata</taxon>
        <taxon>Vertebrata</taxon>
        <taxon>Euteleostomi</taxon>
        <taxon>Actinopterygii</taxon>
        <taxon>Neopterygii</taxon>
        <taxon>Teleostei</taxon>
        <taxon>Neoteleostei</taxon>
        <taxon>Acanthomorphata</taxon>
        <taxon>Anabantaria</taxon>
        <taxon>Anabantiformes</taxon>
        <taxon>Anabantoidei</taxon>
        <taxon>Osphronemidae</taxon>
        <taxon>Betta</taxon>
    </lineage>
</organism>
<evidence type="ECO:0000256" key="8">
    <source>
        <dbReference type="ARBA" id="ARBA00022889"/>
    </source>
</evidence>
<evidence type="ECO:0000259" key="19">
    <source>
        <dbReference type="PROSITE" id="PS50835"/>
    </source>
</evidence>
<dbReference type="Gene3D" id="2.60.40.10">
    <property type="entry name" value="Immunoglobulins"/>
    <property type="match status" value="3"/>
</dbReference>
<dbReference type="FunFam" id="2.60.40.10:FF:001185">
    <property type="entry name" value="Nectin cell adhesion molecule 3b"/>
    <property type="match status" value="1"/>
</dbReference>
<dbReference type="CTD" id="541491"/>
<evidence type="ECO:0000256" key="4">
    <source>
        <dbReference type="ARBA" id="ARBA00022475"/>
    </source>
</evidence>
<evidence type="ECO:0000256" key="1">
    <source>
        <dbReference type="ARBA" id="ARBA00004162"/>
    </source>
</evidence>
<dbReference type="GO" id="GO:0007156">
    <property type="term" value="P:homophilic cell adhesion via plasma membrane adhesion molecules"/>
    <property type="evidence" value="ECO:0007669"/>
    <property type="project" value="TreeGrafter"/>
</dbReference>
<dbReference type="SMART" id="SM00406">
    <property type="entry name" value="IGv"/>
    <property type="match status" value="1"/>
</dbReference>
<evidence type="ECO:0000256" key="6">
    <source>
        <dbReference type="ARBA" id="ARBA00022729"/>
    </source>
</evidence>
<dbReference type="GO" id="GO:0005912">
    <property type="term" value="C:adherens junction"/>
    <property type="evidence" value="ECO:0007669"/>
    <property type="project" value="UniProtKB-SubCell"/>
</dbReference>
<dbReference type="GO" id="GO:0043296">
    <property type="term" value="C:apical junction complex"/>
    <property type="evidence" value="ECO:0007669"/>
    <property type="project" value="TreeGrafter"/>
</dbReference>
<dbReference type="PANTHER" id="PTHR23277:SF12">
    <property type="entry name" value="NECTIN-3"/>
    <property type="match status" value="1"/>
</dbReference>
<proteinExistence type="inferred from homology"/>
<dbReference type="InterPro" id="IPR051427">
    <property type="entry name" value="Nectin/Nectin-like"/>
</dbReference>
<dbReference type="InterPro" id="IPR007110">
    <property type="entry name" value="Ig-like_dom"/>
</dbReference>
<feature type="domain" description="Ig-like" evidence="19">
    <location>
        <begin position="44"/>
        <end position="140"/>
    </location>
</feature>
<dbReference type="SMART" id="SM00408">
    <property type="entry name" value="IGc2"/>
    <property type="match status" value="2"/>
</dbReference>
<dbReference type="FunFam" id="2.60.40.10:FF:000298">
    <property type="entry name" value="Nectin cell adhesion molecule 3"/>
    <property type="match status" value="1"/>
</dbReference>
<dbReference type="InterPro" id="IPR003598">
    <property type="entry name" value="Ig_sub2"/>
</dbReference>
<dbReference type="InterPro" id="IPR036179">
    <property type="entry name" value="Ig-like_dom_sf"/>
</dbReference>
<evidence type="ECO:0000256" key="3">
    <source>
        <dbReference type="ARBA" id="ARBA00007810"/>
    </source>
</evidence>
<dbReference type="InterPro" id="IPR003599">
    <property type="entry name" value="Ig_sub"/>
</dbReference>
<dbReference type="SMART" id="SM00409">
    <property type="entry name" value="IG"/>
    <property type="match status" value="2"/>
</dbReference>
<keyword evidence="14" id="KW-0393">Immunoglobulin domain</keyword>
<feature type="chain" id="PRO_5027680223" description="Nectin cell adhesion molecule 3" evidence="18">
    <location>
        <begin position="31"/>
        <end position="465"/>
    </location>
</feature>
<dbReference type="InterPro" id="IPR013162">
    <property type="entry name" value="CD80_C2-set"/>
</dbReference>
<comment type="subcellular location">
    <subcellularLocation>
        <location evidence="2">Cell junction</location>
        <location evidence="2">Adherens junction</location>
    </subcellularLocation>
    <subcellularLocation>
        <location evidence="1">Cell membrane</location>
        <topology evidence="1">Single-pass membrane protein</topology>
    </subcellularLocation>
</comment>
<keyword evidence="12" id="KW-1015">Disulfide bond</keyword>
<evidence type="ECO:0000313" key="20">
    <source>
        <dbReference type="Proteomes" id="UP000515150"/>
    </source>
</evidence>
<keyword evidence="20" id="KW-1185">Reference proteome</keyword>
<evidence type="ECO:0000256" key="10">
    <source>
        <dbReference type="ARBA" id="ARBA00022989"/>
    </source>
</evidence>
<evidence type="ECO:0000256" key="5">
    <source>
        <dbReference type="ARBA" id="ARBA00022692"/>
    </source>
</evidence>
<evidence type="ECO:0000256" key="15">
    <source>
        <dbReference type="ARBA" id="ARBA00082570"/>
    </source>
</evidence>
<feature type="region of interest" description="Disordered" evidence="16">
    <location>
        <begin position="421"/>
        <end position="443"/>
    </location>
</feature>
<evidence type="ECO:0000256" key="9">
    <source>
        <dbReference type="ARBA" id="ARBA00022949"/>
    </source>
</evidence>
<feature type="transmembrane region" description="Helical" evidence="17">
    <location>
        <begin position="343"/>
        <end position="366"/>
    </location>
</feature>
<keyword evidence="5 17" id="KW-0812">Transmembrane</keyword>
<dbReference type="RefSeq" id="XP_029029704.1">
    <property type="nucleotide sequence ID" value="XM_029173871.3"/>
</dbReference>
<dbReference type="SUPFAM" id="SSF48726">
    <property type="entry name" value="Immunoglobulin"/>
    <property type="match status" value="3"/>
</dbReference>
<protein>
    <recommendedName>
        <fullName evidence="15">Nectin cell adhesion molecule 3</fullName>
    </recommendedName>
</protein>
<dbReference type="InterPro" id="IPR013106">
    <property type="entry name" value="Ig_V-set"/>
</dbReference>
<evidence type="ECO:0000256" key="12">
    <source>
        <dbReference type="ARBA" id="ARBA00023157"/>
    </source>
</evidence>